<reference evidence="2 3" key="1">
    <citation type="journal article" date="2013" name="Mar. Genomics">
        <title>Expression of sulfatases in Rhodopirellula baltica and the diversity of sulfatases in the genus Rhodopirellula.</title>
        <authorList>
            <person name="Wegner C.E."/>
            <person name="Richter-Heitmann T."/>
            <person name="Klindworth A."/>
            <person name="Klockow C."/>
            <person name="Richter M."/>
            <person name="Achstetter T."/>
            <person name="Glockner F.O."/>
            <person name="Harder J."/>
        </authorList>
    </citation>
    <scope>NUCLEOTIDE SEQUENCE [LARGE SCALE GENOMIC DNA]</scope>
    <source>
        <strain evidence="2 3">SM1</strain>
    </source>
</reference>
<name>M5RN47_9BACT</name>
<organism evidence="2 3">
    <name type="scientific">Rhodopirellula maiorica SM1</name>
    <dbReference type="NCBI Taxonomy" id="1265738"/>
    <lineage>
        <taxon>Bacteria</taxon>
        <taxon>Pseudomonadati</taxon>
        <taxon>Planctomycetota</taxon>
        <taxon>Planctomycetia</taxon>
        <taxon>Pirellulales</taxon>
        <taxon>Pirellulaceae</taxon>
        <taxon>Novipirellula</taxon>
    </lineage>
</organism>
<keyword evidence="1" id="KW-0812">Transmembrane</keyword>
<accession>M5RN47</accession>
<dbReference type="AlphaFoldDB" id="M5RN47"/>
<evidence type="ECO:0000313" key="2">
    <source>
        <dbReference type="EMBL" id="EMI20631.1"/>
    </source>
</evidence>
<comment type="caution">
    <text evidence="2">The sequence shown here is derived from an EMBL/GenBank/DDBJ whole genome shotgun (WGS) entry which is preliminary data.</text>
</comment>
<keyword evidence="1" id="KW-1133">Transmembrane helix</keyword>
<proteinExistence type="predicted"/>
<dbReference type="PATRIC" id="fig|1265738.3.peg.2447"/>
<feature type="transmembrane region" description="Helical" evidence="1">
    <location>
        <begin position="62"/>
        <end position="79"/>
    </location>
</feature>
<sequence length="107" mass="11018">MLAAIYSIERSEMSYDEPLVGSLAIAFAVVSSVIAVGPWSSPYQLRSIAAVRGRFGKPAARCVWLAVAIAAFTAGMAILSGTRPSYAEPGGAEPGAAELGGVHAIEH</sequence>
<keyword evidence="1" id="KW-0472">Membrane</keyword>
<protein>
    <submittedName>
        <fullName evidence="2">Membrane protein</fullName>
    </submittedName>
</protein>
<dbReference type="EMBL" id="ANOG01000343">
    <property type="protein sequence ID" value="EMI20631.1"/>
    <property type="molecule type" value="Genomic_DNA"/>
</dbReference>
<evidence type="ECO:0000313" key="3">
    <source>
        <dbReference type="Proteomes" id="UP000011991"/>
    </source>
</evidence>
<feature type="transmembrane region" description="Helical" evidence="1">
    <location>
        <begin position="20"/>
        <end position="41"/>
    </location>
</feature>
<gene>
    <name evidence="2" type="ORF">RMSM_02436</name>
</gene>
<keyword evidence="3" id="KW-1185">Reference proteome</keyword>
<dbReference type="Proteomes" id="UP000011991">
    <property type="component" value="Unassembled WGS sequence"/>
</dbReference>
<evidence type="ECO:0000256" key="1">
    <source>
        <dbReference type="SAM" id="Phobius"/>
    </source>
</evidence>